<name>A0ABX5FS73_9BACL</name>
<protein>
    <submittedName>
        <fullName evidence="1">Uncharacterized protein</fullName>
    </submittedName>
</protein>
<proteinExistence type="predicted"/>
<accession>A0ABX5FS73</accession>
<reference evidence="1 2" key="1">
    <citation type="submission" date="2018-03" db="EMBL/GenBank/DDBJ databases">
        <title>Brevisbacillus phylogenomics.</title>
        <authorList>
            <person name="Dunlap C."/>
        </authorList>
    </citation>
    <scope>NUCLEOTIDE SEQUENCE [LARGE SCALE GENOMIC DNA]</scope>
    <source>
        <strain evidence="1 2">NRRL B-41110</strain>
    </source>
</reference>
<keyword evidence="2" id="KW-1185">Reference proteome</keyword>
<evidence type="ECO:0000313" key="2">
    <source>
        <dbReference type="Proteomes" id="UP000241645"/>
    </source>
</evidence>
<gene>
    <name evidence="1" type="ORF">C7R92_09330</name>
</gene>
<dbReference type="EMBL" id="PXZO01000016">
    <property type="protein sequence ID" value="PSK11640.1"/>
    <property type="molecule type" value="Genomic_DNA"/>
</dbReference>
<evidence type="ECO:0000313" key="1">
    <source>
        <dbReference type="EMBL" id="PSK11640.1"/>
    </source>
</evidence>
<dbReference type="RefSeq" id="WP_106834041.1">
    <property type="nucleotide sequence ID" value="NZ_JARMGD010000052.1"/>
</dbReference>
<dbReference type="Proteomes" id="UP000241645">
    <property type="component" value="Unassembled WGS sequence"/>
</dbReference>
<comment type="caution">
    <text evidence="1">The sequence shown here is derived from an EMBL/GenBank/DDBJ whole genome shotgun (WGS) entry which is preliminary data.</text>
</comment>
<organism evidence="1 2">
    <name type="scientific">Brevibacillus porteri</name>
    <dbReference type="NCBI Taxonomy" id="2126350"/>
    <lineage>
        <taxon>Bacteria</taxon>
        <taxon>Bacillati</taxon>
        <taxon>Bacillota</taxon>
        <taxon>Bacilli</taxon>
        <taxon>Bacillales</taxon>
        <taxon>Paenibacillaceae</taxon>
        <taxon>Brevibacillus</taxon>
    </lineage>
</organism>
<sequence length="130" mass="14832">MIRKVAILMIIALLVFVGIHQFWPGLFYPELPFSSVKKEVVFELIKQSPDHLVTVAQEDDFSWYGAQFEQGRAIDLFLDVMKKNGWTLIDQDGAGYFFSQSNNKIVVTTQMWTGKIMLFKVPAAVSLITK</sequence>